<dbReference type="InterPro" id="IPR006059">
    <property type="entry name" value="SBP"/>
</dbReference>
<evidence type="ECO:0000256" key="3">
    <source>
        <dbReference type="ARBA" id="ARBA00022448"/>
    </source>
</evidence>
<dbReference type="NCBIfam" id="TIGR01409">
    <property type="entry name" value="TAT_signal_seq"/>
    <property type="match status" value="1"/>
</dbReference>
<dbReference type="EMBL" id="VXMH01000119">
    <property type="protein sequence ID" value="MYC97513.1"/>
    <property type="molecule type" value="Genomic_DNA"/>
</dbReference>
<keyword evidence="3" id="KW-0813">Transport</keyword>
<feature type="region of interest" description="Disordered" evidence="5">
    <location>
        <begin position="16"/>
        <end position="60"/>
    </location>
</feature>
<dbReference type="Gene3D" id="3.40.190.10">
    <property type="entry name" value="Periplasmic binding protein-like II"/>
    <property type="match status" value="1"/>
</dbReference>
<protein>
    <submittedName>
        <fullName evidence="6">Extracellular solute-binding protein</fullName>
    </submittedName>
</protein>
<comment type="caution">
    <text evidence="6">The sequence shown here is derived from an EMBL/GenBank/DDBJ whole genome shotgun (WGS) entry which is preliminary data.</text>
</comment>
<comment type="subcellular location">
    <subcellularLocation>
        <location evidence="1">Cell envelope</location>
    </subcellularLocation>
</comment>
<evidence type="ECO:0000313" key="6">
    <source>
        <dbReference type="EMBL" id="MYC97513.1"/>
    </source>
</evidence>
<gene>
    <name evidence="6" type="ORF">F4X14_21380</name>
</gene>
<dbReference type="InterPro" id="IPR050490">
    <property type="entry name" value="Bact_solute-bd_prot1"/>
</dbReference>
<name>A0A6B1DDQ1_9CHLR</name>
<sequence>MGRVFSLNCFSPMGPIPGSTISKRKSARLTRRTGPEIPLKPGHPPRQPEFQNQGGRSMESKLRTRRDFLKGSAVAVGAAVLTACAPAAQPAGDMAESGDEMAAAEEILIRFAMWDWYANTPGVRWDEWNQTEAFPLFEEANPGTKLEWEPLGSGWPDKILTQMAAGTAPDIISTWSPHIDTWAEKHQLLDLQPLIDADIPNADDIYIGFAWDQMWDPFNNIRMGMLSDLDITSIYYNKTAFEEEGLPLPTIDWTEDEYLVAAETLTIRDDNGDITRWGGQLRPGFWLSYSYHVETHGGEVRDEETRMLCGLGEPEAQEGLEWVRRNMWDTNVFAQNNQMTATGIPNMWTGLLPAEVVAMAERSADQFFALAESITEFEWDIAHIPSGPKDRACMGLPDEWVVYKGVVERGNHDEVWEMMKWLTGDWYQEKIATVSGRIPGLLAMADSWADTLRQTDPRLEQVRLETVVEQLQMGYPRRGPTFRFQQIAEELINPAVDQVFIEGKAPVSIFEDIGPQVTEAQQDALQRATG</sequence>
<accession>A0A6B1DDQ1</accession>
<dbReference type="Pfam" id="PF01547">
    <property type="entry name" value="SBP_bac_1"/>
    <property type="match status" value="1"/>
</dbReference>
<dbReference type="PANTHER" id="PTHR43649">
    <property type="entry name" value="ARABINOSE-BINDING PROTEIN-RELATED"/>
    <property type="match status" value="1"/>
</dbReference>
<organism evidence="6">
    <name type="scientific">Caldilineaceae bacterium SB0661_bin_32</name>
    <dbReference type="NCBI Taxonomy" id="2605255"/>
    <lineage>
        <taxon>Bacteria</taxon>
        <taxon>Bacillati</taxon>
        <taxon>Chloroflexota</taxon>
        <taxon>Caldilineae</taxon>
        <taxon>Caldilineales</taxon>
        <taxon>Caldilineaceae</taxon>
    </lineage>
</organism>
<comment type="similarity">
    <text evidence="2">Belongs to the bacterial solute-binding protein 1 family.</text>
</comment>
<dbReference type="PANTHER" id="PTHR43649:SF31">
    <property type="entry name" value="SN-GLYCEROL-3-PHOSPHATE-BINDING PERIPLASMIC PROTEIN UGPB"/>
    <property type="match status" value="1"/>
</dbReference>
<evidence type="ECO:0000256" key="2">
    <source>
        <dbReference type="ARBA" id="ARBA00008520"/>
    </source>
</evidence>
<dbReference type="AlphaFoldDB" id="A0A6B1DDQ1"/>
<dbReference type="GO" id="GO:0030313">
    <property type="term" value="C:cell envelope"/>
    <property type="evidence" value="ECO:0007669"/>
    <property type="project" value="UniProtKB-SubCell"/>
</dbReference>
<keyword evidence="4" id="KW-0732">Signal</keyword>
<dbReference type="InterPro" id="IPR019546">
    <property type="entry name" value="TAT_signal_bac_arc"/>
</dbReference>
<feature type="compositionally biased region" description="Basic residues" evidence="5">
    <location>
        <begin position="22"/>
        <end position="31"/>
    </location>
</feature>
<dbReference type="SUPFAM" id="SSF53850">
    <property type="entry name" value="Periplasmic binding protein-like II"/>
    <property type="match status" value="1"/>
</dbReference>
<evidence type="ECO:0000256" key="4">
    <source>
        <dbReference type="ARBA" id="ARBA00022729"/>
    </source>
</evidence>
<evidence type="ECO:0000256" key="1">
    <source>
        <dbReference type="ARBA" id="ARBA00004196"/>
    </source>
</evidence>
<proteinExistence type="inferred from homology"/>
<reference evidence="6" key="1">
    <citation type="submission" date="2019-09" db="EMBL/GenBank/DDBJ databases">
        <title>Characterisation of the sponge microbiome using genome-centric metagenomics.</title>
        <authorList>
            <person name="Engelberts J.P."/>
            <person name="Robbins S.J."/>
            <person name="De Goeij J.M."/>
            <person name="Aranda M."/>
            <person name="Bell S.C."/>
            <person name="Webster N.S."/>
        </authorList>
    </citation>
    <scope>NUCLEOTIDE SEQUENCE</scope>
    <source>
        <strain evidence="6">SB0661_bin_32</strain>
    </source>
</reference>
<evidence type="ECO:0000256" key="5">
    <source>
        <dbReference type="SAM" id="MobiDB-lite"/>
    </source>
</evidence>